<protein>
    <submittedName>
        <fullName evidence="4">60S ribosomal protein L39</fullName>
    </submittedName>
</protein>
<dbReference type="EMBL" id="BKCP01009070">
    <property type="protein sequence ID" value="GER50102.1"/>
    <property type="molecule type" value="Genomic_DNA"/>
</dbReference>
<dbReference type="FunFam" id="1.10.1620.10:FF:000001">
    <property type="entry name" value="60S ribosomal protein-like L39"/>
    <property type="match status" value="1"/>
</dbReference>
<dbReference type="Gene3D" id="1.10.1620.10">
    <property type="entry name" value="Ribosomal protein L39e"/>
    <property type="match status" value="1"/>
</dbReference>
<dbReference type="InterPro" id="IPR023626">
    <property type="entry name" value="Ribosomal_eL39_dom_sf"/>
</dbReference>
<sequence length="147" mass="16861">MEKISIRGIDGIDQGSPSIVVGPICAMENFTSSYFSWLKVTARCSWSDDVVVVKLELRSLMDGVCLAATKHRKSSTSRLLPPQEFNHGSSTSLSVLLPSHKTFIIKKKLAKKQRQNRPIPHWIRLRTDNTIRYNAKRRHWRRTKLGF</sequence>
<dbReference type="InterPro" id="IPR020083">
    <property type="entry name" value="Ribosomal_eL39_CS"/>
</dbReference>
<dbReference type="PANTHER" id="PTHR19970">
    <property type="entry name" value="RIBOSOMAL PROTEIN L39E"/>
    <property type="match status" value="1"/>
</dbReference>
<evidence type="ECO:0000313" key="5">
    <source>
        <dbReference type="Proteomes" id="UP000325081"/>
    </source>
</evidence>
<dbReference type="PANTHER" id="PTHR19970:SF0">
    <property type="entry name" value="LARGE RIBOSOMAL SUBUNIT PROTEIN EL39"/>
    <property type="match status" value="1"/>
</dbReference>
<proteinExistence type="inferred from homology"/>
<dbReference type="OrthoDB" id="505266at2759"/>
<organism evidence="4 5">
    <name type="scientific">Striga asiatica</name>
    <name type="common">Asiatic witchweed</name>
    <name type="synonym">Buchnera asiatica</name>
    <dbReference type="NCBI Taxonomy" id="4170"/>
    <lineage>
        <taxon>Eukaryota</taxon>
        <taxon>Viridiplantae</taxon>
        <taxon>Streptophyta</taxon>
        <taxon>Embryophyta</taxon>
        <taxon>Tracheophyta</taxon>
        <taxon>Spermatophyta</taxon>
        <taxon>Magnoliopsida</taxon>
        <taxon>eudicotyledons</taxon>
        <taxon>Gunneridae</taxon>
        <taxon>Pentapetalae</taxon>
        <taxon>asterids</taxon>
        <taxon>lamiids</taxon>
        <taxon>Lamiales</taxon>
        <taxon>Orobanchaceae</taxon>
        <taxon>Buchnereae</taxon>
        <taxon>Striga</taxon>
    </lineage>
</organism>
<evidence type="ECO:0000313" key="4">
    <source>
        <dbReference type="EMBL" id="GER50102.1"/>
    </source>
</evidence>
<dbReference type="Pfam" id="PF00832">
    <property type="entry name" value="Ribosomal_L39"/>
    <property type="match status" value="1"/>
</dbReference>
<evidence type="ECO:0000256" key="1">
    <source>
        <dbReference type="ARBA" id="ARBA00009339"/>
    </source>
</evidence>
<dbReference type="SUPFAM" id="SSF48662">
    <property type="entry name" value="Ribosomal protein L39e"/>
    <property type="match status" value="1"/>
</dbReference>
<dbReference type="AlphaFoldDB" id="A0A5A7QYI7"/>
<comment type="caution">
    <text evidence="4">The sequence shown here is derived from an EMBL/GenBank/DDBJ whole genome shotgun (WGS) entry which is preliminary data.</text>
</comment>
<keyword evidence="5" id="KW-1185">Reference proteome</keyword>
<evidence type="ECO:0000256" key="3">
    <source>
        <dbReference type="ARBA" id="ARBA00023274"/>
    </source>
</evidence>
<reference evidence="5" key="1">
    <citation type="journal article" date="2019" name="Curr. Biol.">
        <title>Genome Sequence of Striga asiatica Provides Insight into the Evolution of Plant Parasitism.</title>
        <authorList>
            <person name="Yoshida S."/>
            <person name="Kim S."/>
            <person name="Wafula E.K."/>
            <person name="Tanskanen J."/>
            <person name="Kim Y.M."/>
            <person name="Honaas L."/>
            <person name="Yang Z."/>
            <person name="Spallek T."/>
            <person name="Conn C.E."/>
            <person name="Ichihashi Y."/>
            <person name="Cheong K."/>
            <person name="Cui S."/>
            <person name="Der J.P."/>
            <person name="Gundlach H."/>
            <person name="Jiao Y."/>
            <person name="Hori C."/>
            <person name="Ishida J.K."/>
            <person name="Kasahara H."/>
            <person name="Kiba T."/>
            <person name="Kim M.S."/>
            <person name="Koo N."/>
            <person name="Laohavisit A."/>
            <person name="Lee Y.H."/>
            <person name="Lumba S."/>
            <person name="McCourt P."/>
            <person name="Mortimer J.C."/>
            <person name="Mutuku J.M."/>
            <person name="Nomura T."/>
            <person name="Sasaki-Sekimoto Y."/>
            <person name="Seto Y."/>
            <person name="Wang Y."/>
            <person name="Wakatake T."/>
            <person name="Sakakibara H."/>
            <person name="Demura T."/>
            <person name="Yamaguchi S."/>
            <person name="Yoneyama K."/>
            <person name="Manabe R.I."/>
            <person name="Nelson D.C."/>
            <person name="Schulman A.H."/>
            <person name="Timko M.P."/>
            <person name="dePamphilis C.W."/>
            <person name="Choi D."/>
            <person name="Shirasu K."/>
        </authorList>
    </citation>
    <scope>NUCLEOTIDE SEQUENCE [LARGE SCALE GENOMIC DNA]</scope>
    <source>
        <strain evidence="5">cv. UVA1</strain>
    </source>
</reference>
<dbReference type="PROSITE" id="PS00051">
    <property type="entry name" value="RIBOSOMAL_L39E"/>
    <property type="match status" value="1"/>
</dbReference>
<keyword evidence="3" id="KW-0687">Ribonucleoprotein</keyword>
<keyword evidence="2 4" id="KW-0689">Ribosomal protein</keyword>
<dbReference type="GO" id="GO:0022625">
    <property type="term" value="C:cytosolic large ribosomal subunit"/>
    <property type="evidence" value="ECO:0007669"/>
    <property type="project" value="TreeGrafter"/>
</dbReference>
<dbReference type="GO" id="GO:0006412">
    <property type="term" value="P:translation"/>
    <property type="evidence" value="ECO:0007669"/>
    <property type="project" value="InterPro"/>
</dbReference>
<gene>
    <name evidence="4" type="ORF">STAS_27386</name>
</gene>
<dbReference type="GO" id="GO:0003735">
    <property type="term" value="F:structural constituent of ribosome"/>
    <property type="evidence" value="ECO:0007669"/>
    <property type="project" value="InterPro"/>
</dbReference>
<accession>A0A5A7QYI7</accession>
<evidence type="ECO:0000256" key="2">
    <source>
        <dbReference type="ARBA" id="ARBA00022980"/>
    </source>
</evidence>
<name>A0A5A7QYI7_STRAF</name>
<dbReference type="Proteomes" id="UP000325081">
    <property type="component" value="Unassembled WGS sequence"/>
</dbReference>
<comment type="similarity">
    <text evidence="1">Belongs to the eukaryotic ribosomal protein eL39 family.</text>
</comment>
<dbReference type="InterPro" id="IPR000077">
    <property type="entry name" value="Ribosomal_eL39"/>
</dbReference>